<evidence type="ECO:0000259" key="15">
    <source>
        <dbReference type="SMART" id="SM00848"/>
    </source>
</evidence>
<dbReference type="InterPro" id="IPR000668">
    <property type="entry name" value="Peptidase_C1A_C"/>
</dbReference>
<evidence type="ECO:0000256" key="1">
    <source>
        <dbReference type="ARBA" id="ARBA00004240"/>
    </source>
</evidence>
<dbReference type="InterPro" id="IPR013201">
    <property type="entry name" value="Prot_inhib_I29"/>
</dbReference>
<dbReference type="GeneTree" id="ENSGT00940000161630"/>
<dbReference type="PROSITE" id="PS00639">
    <property type="entry name" value="THIOL_PROTEASE_HIS"/>
    <property type="match status" value="1"/>
</dbReference>
<evidence type="ECO:0000256" key="5">
    <source>
        <dbReference type="ARBA" id="ARBA00022801"/>
    </source>
</evidence>
<dbReference type="SMART" id="SM00645">
    <property type="entry name" value="Pept_C1"/>
    <property type="match status" value="1"/>
</dbReference>
<evidence type="ECO:0000256" key="13">
    <source>
        <dbReference type="SAM" id="MobiDB-lite"/>
    </source>
</evidence>
<dbReference type="Pfam" id="PF08246">
    <property type="entry name" value="Inhibitor_I29"/>
    <property type="match status" value="1"/>
</dbReference>
<evidence type="ECO:0000256" key="4">
    <source>
        <dbReference type="ARBA" id="ARBA00022729"/>
    </source>
</evidence>
<dbReference type="SMART" id="SM00848">
    <property type="entry name" value="Inhibitor_I29"/>
    <property type="match status" value="1"/>
</dbReference>
<dbReference type="PRINTS" id="PR00705">
    <property type="entry name" value="PAPAIN"/>
</dbReference>
<protein>
    <recommendedName>
        <fullName evidence="12">Cathepsin W</fullName>
    </recommendedName>
</protein>
<dbReference type="GO" id="GO:0005783">
    <property type="term" value="C:endoplasmic reticulum"/>
    <property type="evidence" value="ECO:0007669"/>
    <property type="project" value="UniProtKB-SubCell"/>
</dbReference>
<keyword evidence="8" id="KW-0865">Zymogen</keyword>
<organism evidence="16">
    <name type="scientific">Ursus maritimus</name>
    <name type="common">Polar bear</name>
    <name type="synonym">Thalarctos maritimus</name>
    <dbReference type="NCBI Taxonomy" id="29073"/>
    <lineage>
        <taxon>Eukaryota</taxon>
        <taxon>Metazoa</taxon>
        <taxon>Chordata</taxon>
        <taxon>Craniata</taxon>
        <taxon>Vertebrata</taxon>
        <taxon>Euteleostomi</taxon>
        <taxon>Mammalia</taxon>
        <taxon>Eutheria</taxon>
        <taxon>Laurasiatheria</taxon>
        <taxon>Carnivora</taxon>
        <taxon>Caniformia</taxon>
        <taxon>Ursidae</taxon>
        <taxon>Ursus</taxon>
    </lineage>
</organism>
<evidence type="ECO:0000256" key="3">
    <source>
        <dbReference type="ARBA" id="ARBA00022670"/>
    </source>
</evidence>
<keyword evidence="3" id="KW-0645">Protease</keyword>
<dbReference type="GO" id="GO:0006508">
    <property type="term" value="P:proteolysis"/>
    <property type="evidence" value="ECO:0007669"/>
    <property type="project" value="UniProtKB-KW"/>
</dbReference>
<dbReference type="FunFam" id="3.90.70.10:FF:000100">
    <property type="entry name" value="Cathepsin W"/>
    <property type="match status" value="1"/>
</dbReference>
<keyword evidence="7" id="KW-0256">Endoplasmic reticulum</keyword>
<dbReference type="InterPro" id="IPR025660">
    <property type="entry name" value="Pept_his_AS"/>
</dbReference>
<dbReference type="GO" id="GO:0008234">
    <property type="term" value="F:cysteine-type peptidase activity"/>
    <property type="evidence" value="ECO:0007669"/>
    <property type="project" value="UniProtKB-KW"/>
</dbReference>
<dbReference type="Ensembl" id="ENSUMAT00000017472.1">
    <property type="protein sequence ID" value="ENSUMAP00000014742.1"/>
    <property type="gene ID" value="ENSUMAG00000010844.1"/>
</dbReference>
<dbReference type="AlphaFoldDB" id="A0A452U2B9"/>
<dbReference type="PANTHER" id="PTHR12411">
    <property type="entry name" value="CYSTEINE PROTEASE FAMILY C1-RELATED"/>
    <property type="match status" value="1"/>
</dbReference>
<dbReference type="RefSeq" id="XP_008707234.2">
    <property type="nucleotide sequence ID" value="XM_008709012.2"/>
</dbReference>
<feature type="region of interest" description="Disordered" evidence="13">
    <location>
        <begin position="1"/>
        <end position="27"/>
    </location>
</feature>
<feature type="domain" description="Cathepsin propeptide inhibitor" evidence="15">
    <location>
        <begin position="104"/>
        <end position="161"/>
    </location>
</feature>
<dbReference type="Gene3D" id="3.90.70.10">
    <property type="entry name" value="Cysteine proteinases"/>
    <property type="match status" value="1"/>
</dbReference>
<dbReference type="SUPFAM" id="SSF54001">
    <property type="entry name" value="Cysteine proteinases"/>
    <property type="match status" value="1"/>
</dbReference>
<evidence type="ECO:0000256" key="12">
    <source>
        <dbReference type="ARBA" id="ARBA00072062"/>
    </source>
</evidence>
<dbReference type="CTD" id="1521"/>
<evidence type="ECO:0000259" key="14">
    <source>
        <dbReference type="SMART" id="SM00645"/>
    </source>
</evidence>
<evidence type="ECO:0000256" key="6">
    <source>
        <dbReference type="ARBA" id="ARBA00022807"/>
    </source>
</evidence>
<evidence type="ECO:0000256" key="10">
    <source>
        <dbReference type="ARBA" id="ARBA00023180"/>
    </source>
</evidence>
<dbReference type="InterPro" id="IPR013128">
    <property type="entry name" value="Peptidase_C1A"/>
</dbReference>
<evidence type="ECO:0000256" key="9">
    <source>
        <dbReference type="ARBA" id="ARBA00023157"/>
    </source>
</evidence>
<evidence type="ECO:0000256" key="11">
    <source>
        <dbReference type="ARBA" id="ARBA00054179"/>
    </source>
</evidence>
<accession>A0A452U2B9</accession>
<evidence type="ECO:0000256" key="8">
    <source>
        <dbReference type="ARBA" id="ARBA00023145"/>
    </source>
</evidence>
<name>A0A452U2B9_URSMA</name>
<comment type="subcellular location">
    <subcellularLocation>
        <location evidence="1">Endoplasmic reticulum</location>
    </subcellularLocation>
</comment>
<keyword evidence="6" id="KW-0788">Thiol protease</keyword>
<dbReference type="KEGG" id="umr:103679471"/>
<comment type="function">
    <text evidence="11">May have a specific function in the mechanism or regulation of T-cell cytolytic activity.</text>
</comment>
<feature type="domain" description="Peptidase C1A papain C-terminal" evidence="14">
    <location>
        <begin position="190"/>
        <end position="422"/>
    </location>
</feature>
<reference evidence="16" key="1">
    <citation type="submission" date="2019-03" db="UniProtKB">
        <authorList>
            <consortium name="Ensembl"/>
        </authorList>
    </citation>
    <scope>IDENTIFICATION</scope>
</reference>
<keyword evidence="10" id="KW-0325">Glycoprotein</keyword>
<evidence type="ECO:0000313" key="16">
    <source>
        <dbReference type="Ensembl" id="ENSUMAP00000014742"/>
    </source>
</evidence>
<gene>
    <name evidence="16" type="primary">CTSW</name>
</gene>
<keyword evidence="4" id="KW-0732">Signal</keyword>
<dbReference type="OrthoDB" id="387093at2759"/>
<dbReference type="InterPro" id="IPR039417">
    <property type="entry name" value="Peptidase_C1A_papain-like"/>
</dbReference>
<dbReference type="PROSITE" id="PS00640">
    <property type="entry name" value="THIOL_PROTEASE_ASN"/>
    <property type="match status" value="1"/>
</dbReference>
<dbReference type="OMA" id="EALWGIR"/>
<dbReference type="InterPro" id="IPR038765">
    <property type="entry name" value="Papain-like_cys_pep_sf"/>
</dbReference>
<dbReference type="CDD" id="cd02248">
    <property type="entry name" value="Peptidase_C1A"/>
    <property type="match status" value="1"/>
</dbReference>
<dbReference type="InterPro" id="IPR025661">
    <property type="entry name" value="Pept_asp_AS"/>
</dbReference>
<evidence type="ECO:0000256" key="7">
    <source>
        <dbReference type="ARBA" id="ARBA00022824"/>
    </source>
</evidence>
<comment type="similarity">
    <text evidence="2">Belongs to the peptidase C1 family.</text>
</comment>
<sequence length="436" mass="48192">MASPPLAEQAPRESELASAKPSWAEDRSSGSPMLLLELSSALSAPPAWSVQLPAPSTLAYSTMAPTVYLSCLLALSVAGLAQGVKGSLRNQDPGPQPLELKQVFTLFQIQYNRSYSNPEEYARRLDIFARNLAQAQQLEAEDLGTAEFGVTPFSDLTEEEFGQLYGHRRMVGEAPSVGRKVGSEESGESMPPRCDWRKLKGVISPIKRQENCNCCWAMAVAGNVEALWGIRYNRSVQVSVQELLDCGRCGDGCRGGFVWDAFITVLNNSGLASEQDYPFRGNSKPHKCLAKNYKKVAWIQDFIMLEDNEQRIAWYLATQGPITVTINMKLLQQYQKGVIKATPATCDPQLVDHSVLLVGFGKRKSVAGRWAEAGSSQPHPRNPIPYWILKNSWGAEWGEKGYFRLHRGSNTCGITKYPLTARVDLPAKKRPVSCPH</sequence>
<keyword evidence="5" id="KW-0378">Hydrolase</keyword>
<evidence type="ECO:0000256" key="2">
    <source>
        <dbReference type="ARBA" id="ARBA00008455"/>
    </source>
</evidence>
<keyword evidence="9" id="KW-1015">Disulfide bond</keyword>
<proteinExistence type="inferred from homology"/>
<dbReference type="GeneID" id="103679471"/>
<dbReference type="Pfam" id="PF00112">
    <property type="entry name" value="Peptidase_C1"/>
    <property type="match status" value="1"/>
</dbReference>